<dbReference type="PANTHER" id="PTHR42939:SF1">
    <property type="entry name" value="ABC TRANSPORTER ATP-BINDING PROTEIN ALBC-RELATED"/>
    <property type="match status" value="1"/>
</dbReference>
<keyword evidence="2" id="KW-0547">Nucleotide-binding</keyword>
<comment type="caution">
    <text evidence="5">The sequence shown here is derived from an EMBL/GenBank/DDBJ whole genome shotgun (WGS) entry which is preliminary data.</text>
</comment>
<gene>
    <name evidence="5" type="ORF">BC349_11860</name>
</gene>
<keyword evidence="1" id="KW-0813">Transport</keyword>
<organism evidence="5 6">
    <name type="scientific">Flavihumibacter stibioxidans</name>
    <dbReference type="NCBI Taxonomy" id="1834163"/>
    <lineage>
        <taxon>Bacteria</taxon>
        <taxon>Pseudomonadati</taxon>
        <taxon>Bacteroidota</taxon>
        <taxon>Chitinophagia</taxon>
        <taxon>Chitinophagales</taxon>
        <taxon>Chitinophagaceae</taxon>
        <taxon>Flavihumibacter</taxon>
    </lineage>
</organism>
<name>A0ABR7M9W7_9BACT</name>
<evidence type="ECO:0000256" key="1">
    <source>
        <dbReference type="ARBA" id="ARBA00022448"/>
    </source>
</evidence>
<reference evidence="5 6" key="1">
    <citation type="submission" date="2016-07" db="EMBL/GenBank/DDBJ databases">
        <title>Genome analysis of Flavihumibacter stibioxidans YS-17.</title>
        <authorList>
            <person name="Shi K."/>
            <person name="Han Y."/>
            <person name="Wang G."/>
        </authorList>
    </citation>
    <scope>NUCLEOTIDE SEQUENCE [LARGE SCALE GENOMIC DNA]</scope>
    <source>
        <strain evidence="5 6">YS-17</strain>
    </source>
</reference>
<evidence type="ECO:0000256" key="3">
    <source>
        <dbReference type="ARBA" id="ARBA00022840"/>
    </source>
</evidence>
<evidence type="ECO:0000256" key="2">
    <source>
        <dbReference type="ARBA" id="ARBA00022741"/>
    </source>
</evidence>
<dbReference type="InterPro" id="IPR051782">
    <property type="entry name" value="ABC_Transporter_VariousFunc"/>
</dbReference>
<dbReference type="InterPro" id="IPR003439">
    <property type="entry name" value="ABC_transporter-like_ATP-bd"/>
</dbReference>
<dbReference type="InterPro" id="IPR003593">
    <property type="entry name" value="AAA+_ATPase"/>
</dbReference>
<dbReference type="PROSITE" id="PS50893">
    <property type="entry name" value="ABC_TRANSPORTER_2"/>
    <property type="match status" value="1"/>
</dbReference>
<accession>A0ABR7M9W7</accession>
<dbReference type="Pfam" id="PF00005">
    <property type="entry name" value="ABC_tran"/>
    <property type="match status" value="1"/>
</dbReference>
<evidence type="ECO:0000259" key="4">
    <source>
        <dbReference type="PROSITE" id="PS50893"/>
    </source>
</evidence>
<dbReference type="Proteomes" id="UP000765802">
    <property type="component" value="Unassembled WGS sequence"/>
</dbReference>
<dbReference type="CDD" id="cd03230">
    <property type="entry name" value="ABC_DR_subfamily_A"/>
    <property type="match status" value="1"/>
</dbReference>
<dbReference type="InterPro" id="IPR027417">
    <property type="entry name" value="P-loop_NTPase"/>
</dbReference>
<keyword evidence="3" id="KW-0067">ATP-binding</keyword>
<dbReference type="SMART" id="SM00382">
    <property type="entry name" value="AAA"/>
    <property type="match status" value="1"/>
</dbReference>
<dbReference type="Gene3D" id="3.40.50.300">
    <property type="entry name" value="P-loop containing nucleotide triphosphate hydrolases"/>
    <property type="match status" value="1"/>
</dbReference>
<feature type="domain" description="ABC transporter" evidence="4">
    <location>
        <begin position="21"/>
        <end position="251"/>
    </location>
</feature>
<sequence length="299" mass="32242">MFSVCCKERNFYLSGMMEPIIRIVQLSKSFGEKQVLKDISLDIYPGQVIGYIGPNGAGKSTTVKILCGLLPDFEGSITVKGIDLRQEPMEVKKLVGYVPELADLYEVLTPVEFLELIAGLHQLEPAMAADRIQKMLVAFGLGANLHQRMDTFSKGMRQKVLLISGLLHDPDIIILDEPLSGLDANSVIIVKELISQLAAQGKTIFYCSHMMDVVEKVSDRIVLINDGRILADGSFEELQESMGKSSLENIFAQLTSTGSLGEAATSLMAAFHSGNVASAVAAADAAADSPASPVKADHE</sequence>
<dbReference type="SUPFAM" id="SSF52540">
    <property type="entry name" value="P-loop containing nucleoside triphosphate hydrolases"/>
    <property type="match status" value="1"/>
</dbReference>
<evidence type="ECO:0000313" key="5">
    <source>
        <dbReference type="EMBL" id="MBC6491747.1"/>
    </source>
</evidence>
<protein>
    <submittedName>
        <fullName evidence="5">ABC transporter</fullName>
    </submittedName>
</protein>
<dbReference type="InterPro" id="IPR017871">
    <property type="entry name" value="ABC_transporter-like_CS"/>
</dbReference>
<dbReference type="EMBL" id="MBUA01000023">
    <property type="protein sequence ID" value="MBC6491747.1"/>
    <property type="molecule type" value="Genomic_DNA"/>
</dbReference>
<dbReference type="PROSITE" id="PS00211">
    <property type="entry name" value="ABC_TRANSPORTER_1"/>
    <property type="match status" value="1"/>
</dbReference>
<keyword evidence="6" id="KW-1185">Reference proteome</keyword>
<proteinExistence type="predicted"/>
<dbReference type="PANTHER" id="PTHR42939">
    <property type="entry name" value="ABC TRANSPORTER ATP-BINDING PROTEIN ALBC-RELATED"/>
    <property type="match status" value="1"/>
</dbReference>
<evidence type="ECO:0000313" key="6">
    <source>
        <dbReference type="Proteomes" id="UP000765802"/>
    </source>
</evidence>